<gene>
    <name evidence="1" type="ORF">PXK24_16960</name>
</gene>
<dbReference type="Gene3D" id="1.10.10.10">
    <property type="entry name" value="Winged helix-like DNA-binding domain superfamily/Winged helix DNA-binding domain"/>
    <property type="match status" value="1"/>
</dbReference>
<dbReference type="EMBL" id="JARCJK010000010">
    <property type="protein sequence ID" value="MDE4167390.1"/>
    <property type="molecule type" value="Genomic_DNA"/>
</dbReference>
<dbReference type="InterPro" id="IPR009534">
    <property type="entry name" value="DUF1153"/>
</dbReference>
<dbReference type="Pfam" id="PF06627">
    <property type="entry name" value="DUF1153"/>
    <property type="match status" value="1"/>
</dbReference>
<evidence type="ECO:0000313" key="1">
    <source>
        <dbReference type="EMBL" id="MDE4167390.1"/>
    </source>
</evidence>
<organism evidence="1 2">
    <name type="scientific">Phaeobacter gallaeciensis</name>
    <dbReference type="NCBI Taxonomy" id="60890"/>
    <lineage>
        <taxon>Bacteria</taxon>
        <taxon>Pseudomonadati</taxon>
        <taxon>Pseudomonadota</taxon>
        <taxon>Alphaproteobacteria</taxon>
        <taxon>Rhodobacterales</taxon>
        <taxon>Roseobacteraceae</taxon>
        <taxon>Phaeobacter</taxon>
    </lineage>
</organism>
<reference evidence="1 2" key="1">
    <citation type="submission" date="2023-02" db="EMBL/GenBank/DDBJ databases">
        <title>Population genomics of bacteria associated with diatom.</title>
        <authorList>
            <person name="Xie J."/>
            <person name="Wang H."/>
        </authorList>
    </citation>
    <scope>NUCLEOTIDE SEQUENCE [LARGE SCALE GENOMIC DNA]</scope>
    <source>
        <strain evidence="1 2">PT47_8</strain>
    </source>
</reference>
<name>A0ABD4XEG7_9RHOB</name>
<dbReference type="RefSeq" id="WP_274830410.1">
    <property type="nucleotide sequence ID" value="NZ_JARCJE010000004.1"/>
</dbReference>
<accession>A0ABD4XEG7</accession>
<evidence type="ECO:0000313" key="2">
    <source>
        <dbReference type="Proteomes" id="UP001218364"/>
    </source>
</evidence>
<protein>
    <submittedName>
        <fullName evidence="1">DUF1153 domain-containing protein</fullName>
    </submittedName>
</protein>
<proteinExistence type="predicted"/>
<sequence length="90" mass="10311">MLHQKVSPPRTVTLEDGTVMTREDLPPQSTKRWTASRKEAVVQGVLYGLLPQEEAKRCYQLSDQELRSWISAAQTHGTDALKATRLWVYR</sequence>
<comment type="caution">
    <text evidence="1">The sequence shown here is derived from an EMBL/GenBank/DDBJ whole genome shotgun (WGS) entry which is preliminary data.</text>
</comment>
<dbReference type="InterPro" id="IPR010921">
    <property type="entry name" value="Trp_repressor/repl_initiator"/>
</dbReference>
<dbReference type="InterPro" id="IPR036388">
    <property type="entry name" value="WH-like_DNA-bd_sf"/>
</dbReference>
<dbReference type="Proteomes" id="UP001218364">
    <property type="component" value="Unassembled WGS sequence"/>
</dbReference>
<dbReference type="SUPFAM" id="SSF48295">
    <property type="entry name" value="TrpR-like"/>
    <property type="match status" value="1"/>
</dbReference>
<dbReference type="AlphaFoldDB" id="A0ABD4XEG7"/>